<evidence type="ECO:0008006" key="3">
    <source>
        <dbReference type="Google" id="ProtNLM"/>
    </source>
</evidence>
<evidence type="ECO:0000313" key="2">
    <source>
        <dbReference type="Proteomes" id="UP001465976"/>
    </source>
</evidence>
<protein>
    <recommendedName>
        <fullName evidence="3">SMP-30/Gluconolactonase/LRE-like region domain-containing protein</fullName>
    </recommendedName>
</protein>
<dbReference type="InterPro" id="IPR029058">
    <property type="entry name" value="AB_hydrolase_fold"/>
</dbReference>
<dbReference type="Proteomes" id="UP001465976">
    <property type="component" value="Unassembled WGS sequence"/>
</dbReference>
<keyword evidence="2" id="KW-1185">Reference proteome</keyword>
<dbReference type="InterPro" id="IPR011042">
    <property type="entry name" value="6-blade_b-propeller_TolB-like"/>
</dbReference>
<organism evidence="1 2">
    <name type="scientific">Marasmius crinis-equi</name>
    <dbReference type="NCBI Taxonomy" id="585013"/>
    <lineage>
        <taxon>Eukaryota</taxon>
        <taxon>Fungi</taxon>
        <taxon>Dikarya</taxon>
        <taxon>Basidiomycota</taxon>
        <taxon>Agaricomycotina</taxon>
        <taxon>Agaricomycetes</taxon>
        <taxon>Agaricomycetidae</taxon>
        <taxon>Agaricales</taxon>
        <taxon>Marasmiineae</taxon>
        <taxon>Marasmiaceae</taxon>
        <taxon>Marasmius</taxon>
    </lineage>
</organism>
<dbReference type="PANTHER" id="PTHR11799:SF12">
    <property type="entry name" value="PARAOXONASE-RELATED"/>
    <property type="match status" value="1"/>
</dbReference>
<dbReference type="EMBL" id="JBAHYK010000348">
    <property type="protein sequence ID" value="KAL0574958.1"/>
    <property type="molecule type" value="Genomic_DNA"/>
</dbReference>
<dbReference type="Gene3D" id="3.40.50.1820">
    <property type="entry name" value="alpha/beta hydrolase"/>
    <property type="match status" value="2"/>
</dbReference>
<sequence length="657" mass="72706">MERLFEMKDALNMSLSQAAPYNGPYFPTVSYEDNVRAQYATLVDALGVWEVFCAIGFSMGGQQVSLDSGNETCFRDIDATSEAYHWAVIFPEVVKNFIEGPKAALLASKDFENGHYKAPPEIGIRAFGRVYSGWAYGQEWYRNKQHLYDGTYADLNTFIRENWEMRFLDWDANDMLTLINTWQQGDVSIVRDGGDFEKCLGSIKAQGLIMPCKTDLYFPPEDNEAEVKLMKNARLVVIDSPCGHMAAVGTDPADTVFITQEVKAFLDGYYKMGSRTWGIAVSILAISVGLYYQYVAPILDLLNAFRVPQPLNNFRSCSIVPDLQACEKLVLHQPSGKLFLACSTLEGRPHWIPGSMALNASRRSEEDYVAIFDPASKGITRLALDKFDSKRGISVHGMDVVPSASNPKELFVYLVNHRVPLQGDAERVGADSAIEIFKTTLSSGKLTHMRTVENPAIITPNDVVGYPDGKSFYFTNDHGVKVSWMRGLRELFSPASSVGYCHVEQGCKLVSENNPMNNGITRAPNDTIYVASTTGRAVRVFERQEDNSLVLMDEIPCEAPLDNVSIDSDGVVWAAGFPDGLALGRHIRNSSLPSPSGAWKFKSNAGPDSNMRKLRVEKAFEDKGEVASGTTSVVHDAQRGLVFFHGVVAHRLTVCKV</sequence>
<accession>A0ABR3FHX6</accession>
<proteinExistence type="predicted"/>
<dbReference type="Gene3D" id="2.120.10.30">
    <property type="entry name" value="TolB, C-terminal domain"/>
    <property type="match status" value="1"/>
</dbReference>
<name>A0ABR3FHX6_9AGAR</name>
<gene>
    <name evidence="1" type="ORF">V5O48_007003</name>
</gene>
<dbReference type="InterPro" id="IPR051288">
    <property type="entry name" value="Serum_paraoxonase/arylesterase"/>
</dbReference>
<dbReference type="SUPFAM" id="SSF63829">
    <property type="entry name" value="Calcium-dependent phosphotriesterase"/>
    <property type="match status" value="1"/>
</dbReference>
<reference evidence="1 2" key="1">
    <citation type="submission" date="2024-02" db="EMBL/GenBank/DDBJ databases">
        <title>A draft genome for the cacao thread blight pathogen Marasmius crinis-equi.</title>
        <authorList>
            <person name="Cohen S.P."/>
            <person name="Baruah I.K."/>
            <person name="Amoako-Attah I."/>
            <person name="Bukari Y."/>
            <person name="Meinhardt L.W."/>
            <person name="Bailey B.A."/>
        </authorList>
    </citation>
    <scope>NUCLEOTIDE SEQUENCE [LARGE SCALE GENOMIC DNA]</scope>
    <source>
        <strain evidence="1 2">GH-76</strain>
    </source>
</reference>
<evidence type="ECO:0000313" key="1">
    <source>
        <dbReference type="EMBL" id="KAL0574958.1"/>
    </source>
</evidence>
<dbReference type="PANTHER" id="PTHR11799">
    <property type="entry name" value="PARAOXONASE"/>
    <property type="match status" value="1"/>
</dbReference>
<comment type="caution">
    <text evidence="1">The sequence shown here is derived from an EMBL/GenBank/DDBJ whole genome shotgun (WGS) entry which is preliminary data.</text>
</comment>
<dbReference type="SUPFAM" id="SSF53474">
    <property type="entry name" value="alpha/beta-Hydrolases"/>
    <property type="match status" value="1"/>
</dbReference>